<proteinExistence type="predicted"/>
<organism evidence="2 3">
    <name type="scientific">Candidatus Abyssobacteria bacterium SURF_17</name>
    <dbReference type="NCBI Taxonomy" id="2093361"/>
    <lineage>
        <taxon>Bacteria</taxon>
        <taxon>Pseudomonadati</taxon>
        <taxon>Candidatus Hydrogenedentota</taxon>
        <taxon>Candidatus Abyssobacteria</taxon>
    </lineage>
</organism>
<reference evidence="2 3" key="1">
    <citation type="journal article" date="2017" name="ISME J.">
        <title>Energy and carbon metabolisms in a deep terrestrial subsurface fluid microbial community.</title>
        <authorList>
            <person name="Momper L."/>
            <person name="Jungbluth S.P."/>
            <person name="Lee M.D."/>
            <person name="Amend J.P."/>
        </authorList>
    </citation>
    <scope>NUCLEOTIDE SEQUENCE [LARGE SCALE GENOMIC DNA]</scope>
    <source>
        <strain evidence="2">SURF_17</strain>
    </source>
</reference>
<dbReference type="Pfam" id="PF04773">
    <property type="entry name" value="FecR"/>
    <property type="match status" value="1"/>
</dbReference>
<dbReference type="AlphaFoldDB" id="A0A419F0N6"/>
<dbReference type="Gene3D" id="2.60.120.1440">
    <property type="match status" value="1"/>
</dbReference>
<feature type="domain" description="FecR protein" evidence="1">
    <location>
        <begin position="108"/>
        <end position="209"/>
    </location>
</feature>
<dbReference type="PANTHER" id="PTHR38731">
    <property type="entry name" value="LIPL45-RELATED LIPOPROTEIN-RELATED"/>
    <property type="match status" value="1"/>
</dbReference>
<accession>A0A419F0N6</accession>
<dbReference type="PANTHER" id="PTHR38731:SF1">
    <property type="entry name" value="FECR PROTEIN DOMAIN-CONTAINING PROTEIN"/>
    <property type="match status" value="1"/>
</dbReference>
<evidence type="ECO:0000313" key="3">
    <source>
        <dbReference type="Proteomes" id="UP000285961"/>
    </source>
</evidence>
<protein>
    <recommendedName>
        <fullName evidence="1">FecR protein domain-containing protein</fullName>
    </recommendedName>
</protein>
<name>A0A419F0N6_9BACT</name>
<evidence type="ECO:0000313" key="2">
    <source>
        <dbReference type="EMBL" id="RJP71460.1"/>
    </source>
</evidence>
<dbReference type="Proteomes" id="UP000285961">
    <property type="component" value="Unassembled WGS sequence"/>
</dbReference>
<dbReference type="InterPro" id="IPR006860">
    <property type="entry name" value="FecR"/>
</dbReference>
<comment type="caution">
    <text evidence="2">The sequence shown here is derived from an EMBL/GenBank/DDBJ whole genome shotgun (WGS) entry which is preliminary data.</text>
</comment>
<gene>
    <name evidence="2" type="ORF">C4532_07455</name>
</gene>
<evidence type="ECO:0000259" key="1">
    <source>
        <dbReference type="Pfam" id="PF04773"/>
    </source>
</evidence>
<dbReference type="EMBL" id="QZKI01000059">
    <property type="protein sequence ID" value="RJP71460.1"/>
    <property type="molecule type" value="Genomic_DNA"/>
</dbReference>
<sequence length="421" mass="43968">MNRKIISLVFIPIILFFFSATLPADVVELKNGEIIEGEITEETDQFIAIERDSETSFVKMDEVKAVTKSRLEAATGKVVEVTGAVEVLPKGQEQWTPAQKDMVLSEGDSVRTGPDSKAIAVFADQAIVAVEPKSNVGLDKLQQSPKKDLSAKVNLDGGQLWIDVGKLKTKNSKFQVTTPTSVTGVRGTVFTVEAASAEKTTIAVVDGGVDVRTREMIMKPVRVKENYMTEVTPNKPPTKPVAISAAFLAQWAIYQAQFGLLKGGMGAGLQISPGQAAVGGGAVAAAGVAAVAAQGGGGGGDSAPAAAETASVTASESGLFSPTPIDTEINGASVIGFRTVTGVDVRVLCDPFTVPDQFQIIYQGNVIGDTGMVGEDLGDAGENILLIGTATGSSSVVTIRVISGPLGTDWHWDARVIYSLE</sequence>